<gene>
    <name evidence="1" type="primary">Vigan.07G197100</name>
    <name evidence="1" type="ORF">VIGAN_07197100</name>
</gene>
<name>A0A0S3SJR0_PHAAN</name>
<protein>
    <submittedName>
        <fullName evidence="1">Uncharacterized protein</fullName>
    </submittedName>
</protein>
<evidence type="ECO:0000313" key="2">
    <source>
        <dbReference type="Proteomes" id="UP000291084"/>
    </source>
</evidence>
<evidence type="ECO:0000313" key="1">
    <source>
        <dbReference type="EMBL" id="BAT93074.1"/>
    </source>
</evidence>
<dbReference type="Proteomes" id="UP000291084">
    <property type="component" value="Chromosome 7"/>
</dbReference>
<accession>A0A0S3SJR0</accession>
<organism evidence="1 2">
    <name type="scientific">Vigna angularis var. angularis</name>
    <dbReference type="NCBI Taxonomy" id="157739"/>
    <lineage>
        <taxon>Eukaryota</taxon>
        <taxon>Viridiplantae</taxon>
        <taxon>Streptophyta</taxon>
        <taxon>Embryophyta</taxon>
        <taxon>Tracheophyta</taxon>
        <taxon>Spermatophyta</taxon>
        <taxon>Magnoliopsida</taxon>
        <taxon>eudicotyledons</taxon>
        <taxon>Gunneridae</taxon>
        <taxon>Pentapetalae</taxon>
        <taxon>rosids</taxon>
        <taxon>fabids</taxon>
        <taxon>Fabales</taxon>
        <taxon>Fabaceae</taxon>
        <taxon>Papilionoideae</taxon>
        <taxon>50 kb inversion clade</taxon>
        <taxon>NPAAA clade</taxon>
        <taxon>indigoferoid/millettioid clade</taxon>
        <taxon>Phaseoleae</taxon>
        <taxon>Vigna</taxon>
    </lineage>
</organism>
<proteinExistence type="predicted"/>
<dbReference type="AlphaFoldDB" id="A0A0S3SJR0"/>
<keyword evidence="2" id="KW-1185">Reference proteome</keyword>
<reference evidence="1 2" key="1">
    <citation type="journal article" date="2015" name="Sci. Rep.">
        <title>The power of single molecule real-time sequencing technology in the de novo assembly of a eukaryotic genome.</title>
        <authorList>
            <person name="Sakai H."/>
            <person name="Naito K."/>
            <person name="Ogiso-Tanaka E."/>
            <person name="Takahashi Y."/>
            <person name="Iseki K."/>
            <person name="Muto C."/>
            <person name="Satou K."/>
            <person name="Teruya K."/>
            <person name="Shiroma A."/>
            <person name="Shimoji M."/>
            <person name="Hirano T."/>
            <person name="Itoh T."/>
            <person name="Kaga A."/>
            <person name="Tomooka N."/>
        </authorList>
    </citation>
    <scope>NUCLEOTIDE SEQUENCE [LARGE SCALE GENOMIC DNA]</scope>
    <source>
        <strain evidence="2">cv. Shumari</strain>
    </source>
</reference>
<dbReference type="EMBL" id="AP015040">
    <property type="protein sequence ID" value="BAT93074.1"/>
    <property type="molecule type" value="Genomic_DNA"/>
</dbReference>
<sequence length="170" mass="19395">MTGCMDVWMELHRLLEWRTPLLDVCCSKGAVSPIRGCFTVLERCWMVKCFQRNCAGGRLPPCCKDRDFRSGGDTVVTHLFLYWKQLLEEGIRKGGRGGPILVRGRESSQGEPILSLFNTSFPTSLVSSLHGEGTIWSRILIGVWEGIQRKEQGGISRRKREKPEREWRAK</sequence>